<evidence type="ECO:0000313" key="3">
    <source>
        <dbReference type="EMBL" id="TYO71456.1"/>
    </source>
</evidence>
<dbReference type="AlphaFoldDB" id="A0A4D6GWB2"/>
<reference evidence="2 4" key="1">
    <citation type="journal article" date="2019" name="Microbiol. Resour. Announc.">
        <title>The Genome Sequence of the Halobacterium salinarum Type Strain Is Closely Related to That of Laboratory Strains NRC-1 and R1.</title>
        <authorList>
            <person name="Pfeiffer F."/>
            <person name="Marchfelder A."/>
            <person name="Habermann B."/>
            <person name="Dyall-Smith M.L."/>
        </authorList>
    </citation>
    <scope>NUCLEOTIDE SEQUENCE [LARGE SCALE GENOMIC DNA]</scope>
    <source>
        <strain evidence="2">91-R6</strain>
        <strain evidence="4">ATCC 33171 / DSM 3754 / JCM 8978 / NBRC 102687 / NCIMB 764 / 91-R6</strain>
        <plasmid evidence="4">phsal2</plasmid>
    </source>
</reference>
<dbReference type="InterPro" id="IPR057159">
    <property type="entry name" value="DUF7837"/>
</dbReference>
<evidence type="ECO:0000313" key="2">
    <source>
        <dbReference type="EMBL" id="QCC46134.1"/>
    </source>
</evidence>
<gene>
    <name evidence="3" type="ORF">APQ99_02433</name>
    <name evidence="2" type="ORF">HBSAL_13100</name>
</gene>
<feature type="domain" description="DUF7837" evidence="1">
    <location>
        <begin position="4"/>
        <end position="48"/>
    </location>
</feature>
<proteinExistence type="predicted"/>
<name>A0A4D6GWB2_HALS9</name>
<keyword evidence="2" id="KW-0614">Plasmid</keyword>
<organism evidence="2 4">
    <name type="scientific">Halobacterium salinarum (strain ATCC 33171 / DSM 3754 / JCM 8978 / NBRC 102687 / NCIMB 764 / 91-R6)</name>
    <dbReference type="NCBI Taxonomy" id="2597657"/>
    <lineage>
        <taxon>Archaea</taxon>
        <taxon>Methanobacteriati</taxon>
        <taxon>Methanobacteriota</taxon>
        <taxon>Stenosarchaea group</taxon>
        <taxon>Halobacteria</taxon>
        <taxon>Halobacteriales</taxon>
        <taxon>Halobacteriaceae</taxon>
        <taxon>Halobacterium</taxon>
    </lineage>
</organism>
<geneLocation type="plasmid" evidence="2">
    <name>pHSAL2</name>
</geneLocation>
<evidence type="ECO:0000313" key="5">
    <source>
        <dbReference type="Proteomes" id="UP000323075"/>
    </source>
</evidence>
<dbReference type="Proteomes" id="UP000296216">
    <property type="component" value="Plasmid pHSAL2"/>
</dbReference>
<dbReference type="EMBL" id="CP038633">
    <property type="protein sequence ID" value="QCC46134.1"/>
    <property type="molecule type" value="Genomic_DNA"/>
</dbReference>
<reference evidence="3 5" key="2">
    <citation type="submission" date="2019-07" db="EMBL/GenBank/DDBJ databases">
        <title>Genomic Encyclopedia of Archaeal and Bacterial Type Strains, Phase II (KMG-II): from individual species to whole genera.</title>
        <authorList>
            <person name="Goeker M."/>
        </authorList>
    </citation>
    <scope>NUCLEOTIDE SEQUENCE [LARGE SCALE GENOMIC DNA]</scope>
    <source>
        <strain evidence="3 5">DSM 3754</strain>
    </source>
</reference>
<accession>A0A4D6GWB2</accession>
<evidence type="ECO:0000313" key="4">
    <source>
        <dbReference type="Proteomes" id="UP000296216"/>
    </source>
</evidence>
<dbReference type="Proteomes" id="UP000323075">
    <property type="component" value="Unassembled WGS sequence"/>
</dbReference>
<protein>
    <submittedName>
        <fullName evidence="2">Small CPxCG-related zinc finger protein</fullName>
    </submittedName>
</protein>
<geneLocation type="plasmid" evidence="4">
    <name>phsal2</name>
</geneLocation>
<evidence type="ECO:0000259" key="1">
    <source>
        <dbReference type="Pfam" id="PF25207"/>
    </source>
</evidence>
<dbReference type="EMBL" id="VRYN01000024">
    <property type="protein sequence ID" value="TYO71456.1"/>
    <property type="molecule type" value="Genomic_DNA"/>
</dbReference>
<dbReference type="Pfam" id="PF25207">
    <property type="entry name" value="DUF7837"/>
    <property type="match status" value="1"/>
</dbReference>
<reference evidence="2" key="3">
    <citation type="journal article" name="MicrobiologyOpen">
        <title>Whole-genome comparison between the type strain of Halobacterium salinarum (DSM 3754(T)) and the laboratory strains R1 and NRC-1.</title>
        <authorList>
            <person name="Pfeiffer F."/>
            <person name="Losensky G."/>
            <person name="Marchfelder A."/>
            <person name="Habermann B."/>
            <person name="Dyall-Smith M."/>
        </authorList>
    </citation>
    <scope>NUCLEOTIDE SEQUENCE</scope>
    <source>
        <strain evidence="2">91-R6</strain>
    </source>
</reference>
<sequence length="50" mass="5649">MSSQNSRLGDCPRCGATIHDWHVLVEYETNGRHRYWADCPDCGDVVDPDA</sequence>